<keyword evidence="1" id="KW-0479">Metal-binding</keyword>
<feature type="compositionally biased region" description="Basic and acidic residues" evidence="6">
    <location>
        <begin position="104"/>
        <end position="113"/>
    </location>
</feature>
<dbReference type="SUPFAM" id="SSF57667">
    <property type="entry name" value="beta-beta-alpha zinc fingers"/>
    <property type="match status" value="1"/>
</dbReference>
<proteinExistence type="predicted"/>
<dbReference type="Proteomes" id="UP000749646">
    <property type="component" value="Unassembled WGS sequence"/>
</dbReference>
<evidence type="ECO:0000256" key="4">
    <source>
        <dbReference type="ARBA" id="ARBA00022833"/>
    </source>
</evidence>
<evidence type="ECO:0000256" key="2">
    <source>
        <dbReference type="ARBA" id="ARBA00022737"/>
    </source>
</evidence>
<dbReference type="GO" id="GO:0000981">
    <property type="term" value="F:DNA-binding transcription factor activity, RNA polymerase II-specific"/>
    <property type="evidence" value="ECO:0007669"/>
    <property type="project" value="TreeGrafter"/>
</dbReference>
<keyword evidence="9" id="KW-1185">Reference proteome</keyword>
<feature type="compositionally biased region" description="Polar residues" evidence="6">
    <location>
        <begin position="61"/>
        <end position="74"/>
    </location>
</feature>
<feature type="non-terminal residue" evidence="8">
    <location>
        <position position="1"/>
    </location>
</feature>
<dbReference type="PANTHER" id="PTHR23235:SF120">
    <property type="entry name" value="KRUPPEL-LIKE FACTOR 15"/>
    <property type="match status" value="1"/>
</dbReference>
<keyword evidence="3 5" id="KW-0863">Zinc-finger</keyword>
<feature type="region of interest" description="Disordered" evidence="6">
    <location>
        <begin position="138"/>
        <end position="167"/>
    </location>
</feature>
<dbReference type="AlphaFoldDB" id="A0A9P6MD10"/>
<dbReference type="GO" id="GO:0008270">
    <property type="term" value="F:zinc ion binding"/>
    <property type="evidence" value="ECO:0007669"/>
    <property type="project" value="UniProtKB-KW"/>
</dbReference>
<accession>A0A9P6MD10</accession>
<feature type="domain" description="C2H2-type" evidence="7">
    <location>
        <begin position="225"/>
        <end position="254"/>
    </location>
</feature>
<dbReference type="InterPro" id="IPR013087">
    <property type="entry name" value="Znf_C2H2_type"/>
</dbReference>
<gene>
    <name evidence="8" type="ORF">BGZ65_012452</name>
</gene>
<evidence type="ECO:0000313" key="8">
    <source>
        <dbReference type="EMBL" id="KAF9992273.1"/>
    </source>
</evidence>
<dbReference type="EMBL" id="JAAAHW010002272">
    <property type="protein sequence ID" value="KAF9992273.1"/>
    <property type="molecule type" value="Genomic_DNA"/>
</dbReference>
<keyword evidence="4" id="KW-0862">Zinc</keyword>
<feature type="compositionally biased region" description="Polar residues" evidence="6">
    <location>
        <begin position="142"/>
        <end position="156"/>
    </location>
</feature>
<evidence type="ECO:0000256" key="6">
    <source>
        <dbReference type="SAM" id="MobiDB-lite"/>
    </source>
</evidence>
<dbReference type="OrthoDB" id="8117402at2759"/>
<dbReference type="InterPro" id="IPR036236">
    <property type="entry name" value="Znf_C2H2_sf"/>
</dbReference>
<evidence type="ECO:0000313" key="9">
    <source>
        <dbReference type="Proteomes" id="UP000749646"/>
    </source>
</evidence>
<evidence type="ECO:0000259" key="7">
    <source>
        <dbReference type="PROSITE" id="PS50157"/>
    </source>
</evidence>
<organism evidence="8 9">
    <name type="scientific">Modicella reniformis</name>
    <dbReference type="NCBI Taxonomy" id="1440133"/>
    <lineage>
        <taxon>Eukaryota</taxon>
        <taxon>Fungi</taxon>
        <taxon>Fungi incertae sedis</taxon>
        <taxon>Mucoromycota</taxon>
        <taxon>Mortierellomycotina</taxon>
        <taxon>Mortierellomycetes</taxon>
        <taxon>Mortierellales</taxon>
        <taxon>Mortierellaceae</taxon>
        <taxon>Modicella</taxon>
    </lineage>
</organism>
<dbReference type="FunFam" id="3.30.160.60:FF:000100">
    <property type="entry name" value="Zinc finger 45-like"/>
    <property type="match status" value="1"/>
</dbReference>
<feature type="compositionally biased region" description="Basic and acidic residues" evidence="6">
    <location>
        <begin position="41"/>
        <end position="54"/>
    </location>
</feature>
<dbReference type="PANTHER" id="PTHR23235">
    <property type="entry name" value="KRUEPPEL-LIKE TRANSCRIPTION FACTOR"/>
    <property type="match status" value="1"/>
</dbReference>
<sequence>MSETIKSAGPGMVPEPLEPEGMPIDPKPLKRRLSSPPPRSGSEDSVHAMDDSLSHKRSMIMSLSNLVSDDSSGVQAEHPFTPASASADPSSPTAAVVPLSPRSYHHEHDEGGMHPRNKSLSFDDHAPSSWTYSKDLRLASGDDTSAKTSASINTSKQIRKRQEPPELNELGIGQRASANLHAAYVNEQLKERTKAGLSTDGFPGAVGLVEANAKAKSSNKPKPQHACPEPDCDKSFSRLFNLRSHMRTHSKARPFVCESCNFAFSRRHDRDRHAKKHLSEKPYKCIVCEATF</sequence>
<dbReference type="PROSITE" id="PS00028">
    <property type="entry name" value="ZINC_FINGER_C2H2_1"/>
    <property type="match status" value="2"/>
</dbReference>
<feature type="domain" description="C2H2-type" evidence="7">
    <location>
        <begin position="255"/>
        <end position="282"/>
    </location>
</feature>
<feature type="compositionally biased region" description="Low complexity" evidence="6">
    <location>
        <begin position="81"/>
        <end position="98"/>
    </location>
</feature>
<comment type="caution">
    <text evidence="8">The sequence shown here is derived from an EMBL/GenBank/DDBJ whole genome shotgun (WGS) entry which is preliminary data.</text>
</comment>
<dbReference type="SMART" id="SM00355">
    <property type="entry name" value="ZnF_C2H2"/>
    <property type="match status" value="2"/>
</dbReference>
<name>A0A9P6MD10_9FUNG</name>
<feature type="region of interest" description="Disordered" evidence="6">
    <location>
        <begin position="1"/>
        <end position="126"/>
    </location>
</feature>
<evidence type="ECO:0000256" key="1">
    <source>
        <dbReference type="ARBA" id="ARBA00022723"/>
    </source>
</evidence>
<keyword evidence="2" id="KW-0677">Repeat</keyword>
<dbReference type="GO" id="GO:0000978">
    <property type="term" value="F:RNA polymerase II cis-regulatory region sequence-specific DNA binding"/>
    <property type="evidence" value="ECO:0007669"/>
    <property type="project" value="TreeGrafter"/>
</dbReference>
<dbReference type="Pfam" id="PF00096">
    <property type="entry name" value="zf-C2H2"/>
    <property type="match status" value="1"/>
</dbReference>
<dbReference type="Gene3D" id="3.30.160.60">
    <property type="entry name" value="Classic Zinc Finger"/>
    <property type="match status" value="2"/>
</dbReference>
<evidence type="ECO:0000256" key="3">
    <source>
        <dbReference type="ARBA" id="ARBA00022771"/>
    </source>
</evidence>
<protein>
    <recommendedName>
        <fullName evidence="7">C2H2-type domain-containing protein</fullName>
    </recommendedName>
</protein>
<dbReference type="PROSITE" id="PS50157">
    <property type="entry name" value="ZINC_FINGER_C2H2_2"/>
    <property type="match status" value="2"/>
</dbReference>
<evidence type="ECO:0000256" key="5">
    <source>
        <dbReference type="PROSITE-ProRule" id="PRU00042"/>
    </source>
</evidence>
<reference evidence="8" key="1">
    <citation type="journal article" date="2020" name="Fungal Divers.">
        <title>Resolving the Mortierellaceae phylogeny through synthesis of multi-gene phylogenetics and phylogenomics.</title>
        <authorList>
            <person name="Vandepol N."/>
            <person name="Liber J."/>
            <person name="Desiro A."/>
            <person name="Na H."/>
            <person name="Kennedy M."/>
            <person name="Barry K."/>
            <person name="Grigoriev I.V."/>
            <person name="Miller A.N."/>
            <person name="O'Donnell K."/>
            <person name="Stajich J.E."/>
            <person name="Bonito G."/>
        </authorList>
    </citation>
    <scope>NUCLEOTIDE SEQUENCE</scope>
    <source>
        <strain evidence="8">MES-2147</strain>
    </source>
</reference>